<keyword evidence="2" id="KW-1003">Cell membrane</keyword>
<feature type="transmembrane region" description="Helical" evidence="8">
    <location>
        <begin position="276"/>
        <end position="299"/>
    </location>
</feature>
<comment type="subcellular location">
    <subcellularLocation>
        <location evidence="1">Cell membrane</location>
        <topology evidence="1">Multi-pass membrane protein</topology>
    </subcellularLocation>
</comment>
<evidence type="ECO:0000256" key="2">
    <source>
        <dbReference type="ARBA" id="ARBA00022475"/>
    </source>
</evidence>
<feature type="transmembrane region" description="Helical" evidence="8">
    <location>
        <begin position="109"/>
        <end position="135"/>
    </location>
</feature>
<evidence type="ECO:0000256" key="3">
    <source>
        <dbReference type="ARBA" id="ARBA00022676"/>
    </source>
</evidence>
<dbReference type="EMBL" id="CP066690">
    <property type="protein sequence ID" value="QQG45260.1"/>
    <property type="molecule type" value="Genomic_DNA"/>
</dbReference>
<evidence type="ECO:0000313" key="11">
    <source>
        <dbReference type="Proteomes" id="UP000595618"/>
    </source>
</evidence>
<evidence type="ECO:0000256" key="6">
    <source>
        <dbReference type="ARBA" id="ARBA00022989"/>
    </source>
</evidence>
<dbReference type="PANTHER" id="PTHR33908:SF11">
    <property type="entry name" value="MEMBRANE PROTEIN"/>
    <property type="match status" value="1"/>
</dbReference>
<feature type="transmembrane region" description="Helical" evidence="8">
    <location>
        <begin position="311"/>
        <end position="329"/>
    </location>
</feature>
<feature type="transmembrane region" description="Helical" evidence="8">
    <location>
        <begin position="211"/>
        <end position="231"/>
    </location>
</feature>
<organism evidence="10 11">
    <name type="scientific">Candidatus Sungiibacteriota bacterium</name>
    <dbReference type="NCBI Taxonomy" id="2750080"/>
    <lineage>
        <taxon>Bacteria</taxon>
        <taxon>Candidatus Sungiibacteriota</taxon>
    </lineage>
</organism>
<feature type="transmembrane region" description="Helical" evidence="8">
    <location>
        <begin position="147"/>
        <end position="165"/>
    </location>
</feature>
<name>A0A7T5RJE9_9BACT</name>
<evidence type="ECO:0000313" key="10">
    <source>
        <dbReference type="EMBL" id="QQG45260.1"/>
    </source>
</evidence>
<dbReference type="InterPro" id="IPR038731">
    <property type="entry name" value="RgtA/B/C-like"/>
</dbReference>
<dbReference type="GO" id="GO:0016763">
    <property type="term" value="F:pentosyltransferase activity"/>
    <property type="evidence" value="ECO:0007669"/>
    <property type="project" value="TreeGrafter"/>
</dbReference>
<dbReference type="PANTHER" id="PTHR33908">
    <property type="entry name" value="MANNOSYLTRANSFERASE YKCB-RELATED"/>
    <property type="match status" value="1"/>
</dbReference>
<keyword evidence="6 8" id="KW-1133">Transmembrane helix</keyword>
<dbReference type="GO" id="GO:0005886">
    <property type="term" value="C:plasma membrane"/>
    <property type="evidence" value="ECO:0007669"/>
    <property type="project" value="UniProtKB-SubCell"/>
</dbReference>
<gene>
    <name evidence="10" type="ORF">HYW89_04675</name>
</gene>
<feature type="domain" description="Glycosyltransferase RgtA/B/C/D-like" evidence="9">
    <location>
        <begin position="73"/>
        <end position="229"/>
    </location>
</feature>
<dbReference type="GO" id="GO:0009103">
    <property type="term" value="P:lipopolysaccharide biosynthetic process"/>
    <property type="evidence" value="ECO:0007669"/>
    <property type="project" value="UniProtKB-ARBA"/>
</dbReference>
<dbReference type="AlphaFoldDB" id="A0A7T5RJE9"/>
<keyword evidence="7 8" id="KW-0472">Membrane</keyword>
<evidence type="ECO:0000256" key="1">
    <source>
        <dbReference type="ARBA" id="ARBA00004651"/>
    </source>
</evidence>
<accession>A0A7T5RJE9</accession>
<proteinExistence type="predicted"/>
<keyword evidence="3" id="KW-0328">Glycosyltransferase</keyword>
<keyword evidence="4 10" id="KW-0808">Transferase</keyword>
<evidence type="ECO:0000256" key="4">
    <source>
        <dbReference type="ARBA" id="ARBA00022679"/>
    </source>
</evidence>
<keyword evidence="5 8" id="KW-0812">Transmembrane</keyword>
<dbReference type="Proteomes" id="UP000595618">
    <property type="component" value="Chromosome"/>
</dbReference>
<dbReference type="Pfam" id="PF13231">
    <property type="entry name" value="PMT_2"/>
    <property type="match status" value="1"/>
</dbReference>
<reference evidence="10 11" key="1">
    <citation type="submission" date="2020-07" db="EMBL/GenBank/DDBJ databases">
        <title>Huge and variable diversity of episymbiotic CPR bacteria and DPANN archaea in groundwater ecosystems.</title>
        <authorList>
            <person name="He C.Y."/>
            <person name="Keren R."/>
            <person name="Whittaker M."/>
            <person name="Farag I.F."/>
            <person name="Doudna J."/>
            <person name="Cate J.H.D."/>
            <person name="Banfield J.F."/>
        </authorList>
    </citation>
    <scope>NUCLEOTIDE SEQUENCE [LARGE SCALE GENOMIC DNA]</scope>
    <source>
        <strain evidence="10">NC_groundwater_541_Ag_S-0.1um_46_50</strain>
    </source>
</reference>
<evidence type="ECO:0000256" key="8">
    <source>
        <dbReference type="SAM" id="Phobius"/>
    </source>
</evidence>
<evidence type="ECO:0000256" key="5">
    <source>
        <dbReference type="ARBA" id="ARBA00022692"/>
    </source>
</evidence>
<sequence length="562" mass="65078">MAKTLRYTLVAILIIAALLRFWGISGGDVTNDEVFYAFRAIGLMDFDHAEFQTTPWEWFDPGIPGWAKISFHDHPPLVFLVQHVFIKLLGENPIAFRLPSALLGVASVYLLYLLGTLLFSRSAGLVGAAILAVTVNNVALSRMGLQEPYVIFFMLLTLYFFLKGLRQDRYFLWSGIFLGLGLLTKYNTFILAPILFSYLLFFRRDLIFNKYLWLGGLAAFIFFSPVIFYNFKMYQATGHFDFQFSYILDQDVPEWHDAPGKKIGTLAERVKDFLPFIFYTNSWSTLLLFGASFPAFLGALLKKSKETWQKFAVPLLFLFWLIVLIVGFIGLSFRFVSMLTPFMALFLAVPLSRIIKGIRERFRVSVTAVAGAVVLLLLFLFEIFYSVNSQLIEYPRGPQNLLWSSIRYENYNWGYDDLGRYFKKEFEGRMPAFVFDMQYKFLEELRDRVLKKEAARDQARYPAVIIHYGNLDDGAKLWNLDRLMTYHGWPVLSLKDYFLLQKEKGSDFFIKSGFKYYYFVWQTNIVVGEEFRSLVEGGTPNVITNKRGDRAFVVYKKVLEGK</sequence>
<protein>
    <submittedName>
        <fullName evidence="10">Glycosyltransferase family 39 protein</fullName>
    </submittedName>
</protein>
<feature type="transmembrane region" description="Helical" evidence="8">
    <location>
        <begin position="364"/>
        <end position="385"/>
    </location>
</feature>
<evidence type="ECO:0000256" key="7">
    <source>
        <dbReference type="ARBA" id="ARBA00023136"/>
    </source>
</evidence>
<evidence type="ECO:0000259" key="9">
    <source>
        <dbReference type="Pfam" id="PF13231"/>
    </source>
</evidence>
<dbReference type="InterPro" id="IPR050297">
    <property type="entry name" value="LipidA_mod_glycosyltrf_83"/>
</dbReference>
<feature type="transmembrane region" description="Helical" evidence="8">
    <location>
        <begin position="171"/>
        <end position="199"/>
    </location>
</feature>